<feature type="domain" description="Phosphoribosyltransferase" evidence="1">
    <location>
        <begin position="38"/>
        <end position="195"/>
    </location>
</feature>
<dbReference type="SUPFAM" id="SSF53271">
    <property type="entry name" value="PRTase-like"/>
    <property type="match status" value="1"/>
</dbReference>
<evidence type="ECO:0000313" key="3">
    <source>
        <dbReference type="Proteomes" id="UP001501371"/>
    </source>
</evidence>
<dbReference type="CDD" id="cd06223">
    <property type="entry name" value="PRTases_typeI"/>
    <property type="match status" value="1"/>
</dbReference>
<evidence type="ECO:0000259" key="1">
    <source>
        <dbReference type="Pfam" id="PF00156"/>
    </source>
</evidence>
<name>A0ABN1URG4_9ACTN</name>
<dbReference type="Gene3D" id="3.40.50.1820">
    <property type="entry name" value="alpha/beta hydrolase"/>
    <property type="match status" value="1"/>
</dbReference>
<dbReference type="Gene3D" id="3.30.1310.20">
    <property type="entry name" value="PRTase-like"/>
    <property type="match status" value="1"/>
</dbReference>
<organism evidence="2 3">
    <name type="scientific">Streptomyces hebeiensis</name>
    <dbReference type="NCBI Taxonomy" id="229486"/>
    <lineage>
        <taxon>Bacteria</taxon>
        <taxon>Bacillati</taxon>
        <taxon>Actinomycetota</taxon>
        <taxon>Actinomycetes</taxon>
        <taxon>Kitasatosporales</taxon>
        <taxon>Streptomycetaceae</taxon>
        <taxon>Streptomyces</taxon>
    </lineage>
</organism>
<dbReference type="EMBL" id="BAAAKV010000014">
    <property type="protein sequence ID" value="GAA1162903.1"/>
    <property type="molecule type" value="Genomic_DNA"/>
</dbReference>
<dbReference type="Pfam" id="PF00156">
    <property type="entry name" value="Pribosyltran"/>
    <property type="match status" value="1"/>
</dbReference>
<reference evidence="2 3" key="1">
    <citation type="journal article" date="2019" name="Int. J. Syst. Evol. Microbiol.">
        <title>The Global Catalogue of Microorganisms (GCM) 10K type strain sequencing project: providing services to taxonomists for standard genome sequencing and annotation.</title>
        <authorList>
            <consortium name="The Broad Institute Genomics Platform"/>
            <consortium name="The Broad Institute Genome Sequencing Center for Infectious Disease"/>
            <person name="Wu L."/>
            <person name="Ma J."/>
        </authorList>
    </citation>
    <scope>NUCLEOTIDE SEQUENCE [LARGE SCALE GENOMIC DNA]</scope>
    <source>
        <strain evidence="2 3">JCM 12696</strain>
    </source>
</reference>
<keyword evidence="3" id="KW-1185">Reference proteome</keyword>
<dbReference type="SUPFAM" id="SSF53474">
    <property type="entry name" value="alpha/beta-Hydrolases"/>
    <property type="match status" value="1"/>
</dbReference>
<dbReference type="Gene3D" id="3.40.50.2020">
    <property type="match status" value="1"/>
</dbReference>
<dbReference type="Proteomes" id="UP001501371">
    <property type="component" value="Unassembled WGS sequence"/>
</dbReference>
<dbReference type="InterPro" id="IPR029057">
    <property type="entry name" value="PRTase-like"/>
</dbReference>
<evidence type="ECO:0000313" key="2">
    <source>
        <dbReference type="EMBL" id="GAA1162903.1"/>
    </source>
</evidence>
<dbReference type="PANTHER" id="PTHR13136">
    <property type="entry name" value="TESTIS DEVELOPMENT PROTEIN PRTD"/>
    <property type="match status" value="1"/>
</dbReference>
<keyword evidence="2" id="KW-0808">Transferase</keyword>
<dbReference type="InterPro" id="IPR026555">
    <property type="entry name" value="NSL3/Tex30"/>
</dbReference>
<proteinExistence type="predicted"/>
<dbReference type="InterPro" id="IPR000836">
    <property type="entry name" value="PRTase_dom"/>
</dbReference>
<dbReference type="GO" id="GO:0016757">
    <property type="term" value="F:glycosyltransferase activity"/>
    <property type="evidence" value="ECO:0007669"/>
    <property type="project" value="UniProtKB-KW"/>
</dbReference>
<comment type="caution">
    <text evidence="2">The sequence shown here is derived from an EMBL/GenBank/DDBJ whole genome shotgun (WGS) entry which is preliminary data.</text>
</comment>
<dbReference type="InterPro" id="IPR029058">
    <property type="entry name" value="AB_hydrolase_fold"/>
</dbReference>
<sequence length="474" mass="50086">MPSASYAPRVFEVDWKRKPDSSASGEEAGMRFSDRTAAGRRLADEVRRLRLDDPVVLGLPRGGVPVAYEVARALDAPLDVIVVRKLGVPARPELGFGAIGEGGVSILNESVVMAARVGARERTAVERAERAALERRLEHYRGERPAVELVGRTALIVDDGIATGSTASAACQVARARGADRVVLAVPVAPPEALAALDRETDALVCLSSPDRLGSVGQWYDDFSQTDDAEVAELLAENARTVGHGARRDPPAVDAEVTIGAGWVGLPGHLVLPYGAPGVVVFAHGSGSSRHSPRNQAVATELNRAGLGTLLFDLLTPDEAFDRGNVFDIRLLAERLGRATAWLRHEHPVPVCYFGASTGAAAALTAAAEPDAEIAAVVSRGGRPDLAGEHLAAVRAPTLLVVGSADLQVVELNRSAAERLRCEHRLALVPGATHLFEEPGAIEAVGELARGWFLDHLPPSGTVGRGETRYDRSV</sequence>
<protein>
    <submittedName>
        <fullName evidence="2">Phosphoribosyltransferase family protein</fullName>
    </submittedName>
</protein>
<gene>
    <name evidence="2" type="ORF">GCM10009654_19470</name>
</gene>
<accession>A0ABN1URG4</accession>
<dbReference type="PANTHER" id="PTHR13136:SF11">
    <property type="entry name" value="TESTIS-EXPRESSED PROTEIN 30"/>
    <property type="match status" value="1"/>
</dbReference>
<keyword evidence="2" id="KW-0328">Glycosyltransferase</keyword>